<evidence type="ECO:0000256" key="1">
    <source>
        <dbReference type="ARBA" id="ARBA00022574"/>
    </source>
</evidence>
<keyword evidence="2" id="KW-0677">Repeat</keyword>
<evidence type="ECO:0000256" key="4">
    <source>
        <dbReference type="SAM" id="MobiDB-lite"/>
    </source>
</evidence>
<dbReference type="InterPro" id="IPR019775">
    <property type="entry name" value="WD40_repeat_CS"/>
</dbReference>
<keyword evidence="1 3" id="KW-0853">WD repeat</keyword>
<feature type="region of interest" description="Disordered" evidence="4">
    <location>
        <begin position="106"/>
        <end position="125"/>
    </location>
</feature>
<evidence type="ECO:0000259" key="5">
    <source>
        <dbReference type="PROSITE" id="PS50011"/>
    </source>
</evidence>
<dbReference type="CDD" id="cd06071">
    <property type="entry name" value="Beach"/>
    <property type="match status" value="1"/>
</dbReference>
<keyword evidence="8" id="KW-1185">Reference proteome</keyword>
<dbReference type="PANTHER" id="PTHR46866">
    <property type="entry name" value="GH12955P"/>
    <property type="match status" value="1"/>
</dbReference>
<evidence type="ECO:0000313" key="8">
    <source>
        <dbReference type="Proteomes" id="UP000250235"/>
    </source>
</evidence>
<dbReference type="Gene3D" id="2.130.10.10">
    <property type="entry name" value="YVTN repeat-like/Quinoprotein amine dehydrogenase"/>
    <property type="match status" value="2"/>
</dbReference>
<proteinExistence type="predicted"/>
<dbReference type="PROSITE" id="PS50197">
    <property type="entry name" value="BEACH"/>
    <property type="match status" value="1"/>
</dbReference>
<dbReference type="Pfam" id="PF00069">
    <property type="entry name" value="Pkinase"/>
    <property type="match status" value="1"/>
</dbReference>
<dbReference type="Proteomes" id="UP000250235">
    <property type="component" value="Unassembled WGS sequence"/>
</dbReference>
<keyword evidence="7" id="KW-0418">Kinase</keyword>
<evidence type="ECO:0000256" key="2">
    <source>
        <dbReference type="ARBA" id="ARBA00022737"/>
    </source>
</evidence>
<dbReference type="GO" id="GO:0005524">
    <property type="term" value="F:ATP binding"/>
    <property type="evidence" value="ECO:0007669"/>
    <property type="project" value="InterPro"/>
</dbReference>
<dbReference type="PROSITE" id="PS50082">
    <property type="entry name" value="WD_REPEATS_2"/>
    <property type="match status" value="1"/>
</dbReference>
<dbReference type="PROSITE" id="PS50294">
    <property type="entry name" value="WD_REPEATS_REGION"/>
    <property type="match status" value="1"/>
</dbReference>
<dbReference type="PROSITE" id="PS00678">
    <property type="entry name" value="WD_REPEATS_1"/>
    <property type="match status" value="1"/>
</dbReference>
<organism evidence="7 8">
    <name type="scientific">Dorcoceras hygrometricum</name>
    <dbReference type="NCBI Taxonomy" id="472368"/>
    <lineage>
        <taxon>Eukaryota</taxon>
        <taxon>Viridiplantae</taxon>
        <taxon>Streptophyta</taxon>
        <taxon>Embryophyta</taxon>
        <taxon>Tracheophyta</taxon>
        <taxon>Spermatophyta</taxon>
        <taxon>Magnoliopsida</taxon>
        <taxon>eudicotyledons</taxon>
        <taxon>Gunneridae</taxon>
        <taxon>Pentapetalae</taxon>
        <taxon>asterids</taxon>
        <taxon>lamiids</taxon>
        <taxon>Lamiales</taxon>
        <taxon>Gesneriaceae</taxon>
        <taxon>Didymocarpoideae</taxon>
        <taxon>Trichosporeae</taxon>
        <taxon>Loxocarpinae</taxon>
        <taxon>Dorcoceras</taxon>
    </lineage>
</organism>
<gene>
    <name evidence="7" type="ORF">F511_14933</name>
</gene>
<dbReference type="OrthoDB" id="29306at2759"/>
<dbReference type="SUPFAM" id="SSF50978">
    <property type="entry name" value="WD40 repeat-like"/>
    <property type="match status" value="1"/>
</dbReference>
<accession>A0A2Z7BL21</accession>
<dbReference type="InterPro" id="IPR011009">
    <property type="entry name" value="Kinase-like_dom_sf"/>
</dbReference>
<sequence>MGRETEMCFDCLQRRIEADYSGELSFIYGLSDSPLPLGSSAVIQMSDSGESAAYRQFVLSYTPYCEEDCLSKYIDESSSHEDGYNTAGENIMHSNLERDQVEASVGIPSGRSHSSDATAQCPSSSNRDRNIFVNGLRCEKCISSKFSCSRTLYSLAPTARIGKASSAFSEDLASDFLSGAIEDHILHSINLLIDGKSAVQESINFLSLIGIPSFQDNGFPGCIRHPNIAPILGILKSSSHINVVLQKMPFTLENIMHYSPEAITSDWHVIFLIYQVLSALAYMHGLGIAHGKLCPSNVILNDTGWCWLPIAGNHLLNSKVNLHGECYNFSARGFCFEGCSSSTLYADLSLSESVDWHSSFHRWWQGELSNFEYLLILNRLAGRRWGDHMFHTVMPWVVDFTVKPDENSDVGWRDLSKSKWRLAKGDEQLDFTYSTSEIPHHVSDECLSELAVCSYKARRLPLSVLRTAVRSVYEPNEYPSNMQRLYQWTPDECIPEFYCDPRIFYSLHSGMPDLAVPSWAGSPEEFIKLHRDALENTCVSRQIHNWIDITFGFKMRGAAAIDAKNVMLPTSISTKPRSVGRRQLFTQPHPPRQKVAGKLCGKKNGYTKTKNIGCVDTLSAETNNLQKLEDAALFSEKSSHLCPCYNDHLKDSLKDGFSGKELTDSIDNILSNQPDWVNNFGARTNVDLSYLLENLEVDDDSSTGFQELFLWSQTFTSKVSSKGAADDMFAIGCILAELQLKKPLFGLKSLDLYMESGVVPSTMQELPYHVRLIVETCIQKDWSRRPSAKCILESPYFPKSVKSSYIFLASFHLLANDACRLQYAATFAKHGALEAMGAFGVEMCAPYCLPLLVTSTSDTEAEWAYMLLSEFLKCLNSEAIMKLVVPSIQSILQASWLFTLKGFSSSRFIHTRIMEPNRSSAAATVLLTGSSEELGVPITVHQTILSLILCFGKGICNDGIDALVRIGGLFGENFIVKQLVPLLKSVVHSCTDTSYANKSEPMQSWASLALVDCLTTLDGIVPSLANEIIIKELIEDRSCMHVKILMRRDLENRVFQTSARSLIRICQQIGADLTALHVLPKLRELFSELAFSNENDNYVWDGNLKGQRLKLGEEDGIESRMDLVLILYPPLASILGIEKLRQCCATWLLLEQFLLRHHNWKWEYTGDPSQSDLEGKIGRRSSYNKNSSSNNMPTKHLLNGVGWSIPQSQGKMGPQNTVPVKYLSEHYQNPVEWHGLSSASEVQEPWFWFPSAASTWSVLDFTTRTGFPKDELPWKIRASIIQSTRAHNGAVRSFAVGHNECTVFTAGVGPGFRGNIQRWELSTVDCVMSYNRHEEVVNDIRILASSGRVASCDGTVHIWNGQTGKLIFAFSESSLVSTRRMDRDEDNMLHFNTSPSGMISNVFHGSLYTKIDYLEFIDRLVVGTGNGSLRFFDVNCGQKLHLWRGEPTDSSFSPLISSICSSGSAKLHPEDNVAYPSWIAASFSTGYCSLFDMRCGNIISSWQAHDGYVTKLAAASDHLLVSSSLDKTLRIWDLRRNWASEHTVFKGYGDSVSGFAVWGQNVISICKNKIGLCSLTSTGDEDGQFGVIPQNLFMADGESKNLSMLSAITILPFSRLFLVGTEDGHFKICC</sequence>
<dbReference type="SUPFAM" id="SSF81837">
    <property type="entry name" value="BEACH domain"/>
    <property type="match status" value="1"/>
</dbReference>
<dbReference type="InterPro" id="IPR000409">
    <property type="entry name" value="BEACH_dom"/>
</dbReference>
<evidence type="ECO:0000313" key="7">
    <source>
        <dbReference type="EMBL" id="KZV35014.1"/>
    </source>
</evidence>
<dbReference type="PANTHER" id="PTHR46866:SF1">
    <property type="entry name" value="GH12955P"/>
    <property type="match status" value="1"/>
</dbReference>
<dbReference type="GO" id="GO:0004672">
    <property type="term" value="F:protein kinase activity"/>
    <property type="evidence" value="ECO:0007669"/>
    <property type="project" value="InterPro"/>
</dbReference>
<dbReference type="InterPro" id="IPR000719">
    <property type="entry name" value="Prot_kinase_dom"/>
</dbReference>
<dbReference type="InterPro" id="IPR036372">
    <property type="entry name" value="BEACH_dom_sf"/>
</dbReference>
<dbReference type="Pfam" id="PF00400">
    <property type="entry name" value="WD40"/>
    <property type="match status" value="2"/>
</dbReference>
<dbReference type="SMART" id="SM01026">
    <property type="entry name" value="Beach"/>
    <property type="match status" value="1"/>
</dbReference>
<dbReference type="Pfam" id="PF02138">
    <property type="entry name" value="Beach"/>
    <property type="match status" value="1"/>
</dbReference>
<protein>
    <submittedName>
        <fullName evidence="7">Putative inactive serine/threonine-protein kinase lvsG</fullName>
    </submittedName>
</protein>
<feature type="domain" description="Protein kinase" evidence="5">
    <location>
        <begin position="153"/>
        <end position="797"/>
    </location>
</feature>
<dbReference type="InterPro" id="IPR001680">
    <property type="entry name" value="WD40_rpt"/>
</dbReference>
<name>A0A2Z7BL21_9LAMI</name>
<feature type="domain" description="BEACH" evidence="6">
    <location>
        <begin position="348"/>
        <end position="621"/>
    </location>
</feature>
<dbReference type="SMART" id="SM00320">
    <property type="entry name" value="WD40"/>
    <property type="match status" value="5"/>
</dbReference>
<evidence type="ECO:0000256" key="3">
    <source>
        <dbReference type="PROSITE-ProRule" id="PRU00221"/>
    </source>
</evidence>
<dbReference type="InterPro" id="IPR015943">
    <property type="entry name" value="WD40/YVTN_repeat-like_dom_sf"/>
</dbReference>
<dbReference type="PROSITE" id="PS50011">
    <property type="entry name" value="PROTEIN_KINASE_DOM"/>
    <property type="match status" value="1"/>
</dbReference>
<dbReference type="Gene3D" id="1.10.510.10">
    <property type="entry name" value="Transferase(Phosphotransferase) domain 1"/>
    <property type="match status" value="2"/>
</dbReference>
<evidence type="ECO:0000259" key="6">
    <source>
        <dbReference type="PROSITE" id="PS50197"/>
    </source>
</evidence>
<feature type="repeat" description="WD" evidence="3">
    <location>
        <begin position="1502"/>
        <end position="1535"/>
    </location>
</feature>
<dbReference type="InterPro" id="IPR036322">
    <property type="entry name" value="WD40_repeat_dom_sf"/>
</dbReference>
<dbReference type="SUPFAM" id="SSF56112">
    <property type="entry name" value="Protein kinase-like (PK-like)"/>
    <property type="match status" value="2"/>
</dbReference>
<dbReference type="EMBL" id="KV005011">
    <property type="protein sequence ID" value="KZV35014.1"/>
    <property type="molecule type" value="Genomic_DNA"/>
</dbReference>
<dbReference type="Gene3D" id="1.10.1540.10">
    <property type="entry name" value="BEACH domain"/>
    <property type="match status" value="1"/>
</dbReference>
<feature type="compositionally biased region" description="Polar residues" evidence="4">
    <location>
        <begin position="111"/>
        <end position="125"/>
    </location>
</feature>
<keyword evidence="7" id="KW-0808">Transferase</keyword>
<reference evidence="7 8" key="1">
    <citation type="journal article" date="2015" name="Proc. Natl. Acad. Sci. U.S.A.">
        <title>The resurrection genome of Boea hygrometrica: A blueprint for survival of dehydration.</title>
        <authorList>
            <person name="Xiao L."/>
            <person name="Yang G."/>
            <person name="Zhang L."/>
            <person name="Yang X."/>
            <person name="Zhao S."/>
            <person name="Ji Z."/>
            <person name="Zhou Q."/>
            <person name="Hu M."/>
            <person name="Wang Y."/>
            <person name="Chen M."/>
            <person name="Xu Y."/>
            <person name="Jin H."/>
            <person name="Xiao X."/>
            <person name="Hu G."/>
            <person name="Bao F."/>
            <person name="Hu Y."/>
            <person name="Wan P."/>
            <person name="Li L."/>
            <person name="Deng X."/>
            <person name="Kuang T."/>
            <person name="Xiang C."/>
            <person name="Zhu J.K."/>
            <person name="Oliver M.J."/>
            <person name="He Y."/>
        </authorList>
    </citation>
    <scope>NUCLEOTIDE SEQUENCE [LARGE SCALE GENOMIC DNA]</scope>
    <source>
        <strain evidence="8">cv. XS01</strain>
    </source>
</reference>